<dbReference type="KEGG" id="tje:TJEJU_3538"/>
<keyword evidence="2" id="KW-1185">Reference proteome</keyword>
<organism evidence="1 2">
    <name type="scientific">Tenacibaculum jejuense</name>
    <dbReference type="NCBI Taxonomy" id="584609"/>
    <lineage>
        <taxon>Bacteria</taxon>
        <taxon>Pseudomonadati</taxon>
        <taxon>Bacteroidota</taxon>
        <taxon>Flavobacteriia</taxon>
        <taxon>Flavobacteriales</taxon>
        <taxon>Flavobacteriaceae</taxon>
        <taxon>Tenacibaculum</taxon>
    </lineage>
</organism>
<dbReference type="EMBL" id="LT899436">
    <property type="protein sequence ID" value="SNR17182.1"/>
    <property type="molecule type" value="Genomic_DNA"/>
</dbReference>
<evidence type="ECO:0000313" key="1">
    <source>
        <dbReference type="EMBL" id="SNR17182.1"/>
    </source>
</evidence>
<dbReference type="AlphaFoldDB" id="A0A238UDM8"/>
<protein>
    <submittedName>
        <fullName evidence="1">Uncharacterized protein</fullName>
    </submittedName>
</protein>
<dbReference type="RefSeq" id="WP_095074213.1">
    <property type="nucleotide sequence ID" value="NZ_LT899436.1"/>
</dbReference>
<dbReference type="Proteomes" id="UP000215214">
    <property type="component" value="Chromosome TJEJU"/>
</dbReference>
<name>A0A238UDM8_9FLAO</name>
<sequence length="351" mass="41221">MQVGLRNDCFSPYKKNIVIRLSFIVFLILLCRKLQAQPSPYGSDLIISFKNNKEYKVLWIKEKGETVEVKREKGSYRIKAFRSPLGGGVSGYLRIIHKADTMNFIHPLIDQSSPTIFNDILFRKGTYAIPKYVYQVNNLFKLEFRRKIKPSLSGDWSAFEVTKKNTTQGVYLRRLELFKEREIIGSLLPVFPNRTLTSCNADLIKHWFIREEIKDKFIGNCVSKFHKYHFFSLLKNTGLYFLQRKENDILEYGILQIPVNTEGIQQKKEGCYKGLLYPNLEEQIVFDIYTYQQGDFPKVLGYYNGKKKCDESFGSTKNMWGIFKIYMNPNDSIKTLIREEHTKDNNLRREE</sequence>
<evidence type="ECO:0000313" key="2">
    <source>
        <dbReference type="Proteomes" id="UP000215214"/>
    </source>
</evidence>
<dbReference type="OrthoDB" id="9842342at2"/>
<accession>A0A238UDM8</accession>
<gene>
    <name evidence="1" type="ORF">TJEJU_3538</name>
</gene>
<reference evidence="1 2" key="1">
    <citation type="submission" date="2017-07" db="EMBL/GenBank/DDBJ databases">
        <authorList>
            <person name="Sun Z.S."/>
            <person name="Albrecht U."/>
            <person name="Echele G."/>
            <person name="Lee C.C."/>
        </authorList>
    </citation>
    <scope>NUCLEOTIDE SEQUENCE [LARGE SCALE GENOMIC DNA]</scope>
    <source>
        <strain evidence="2">type strain: KCTC 22618</strain>
    </source>
</reference>
<proteinExistence type="predicted"/>